<reference evidence="1 2" key="1">
    <citation type="submission" date="2019-05" db="EMBL/GenBank/DDBJ databases">
        <title>Another draft genome of Portunus trituberculatus and its Hox gene families provides insights of decapod evolution.</title>
        <authorList>
            <person name="Jeong J.-H."/>
            <person name="Song I."/>
            <person name="Kim S."/>
            <person name="Choi T."/>
            <person name="Kim D."/>
            <person name="Ryu S."/>
            <person name="Kim W."/>
        </authorList>
    </citation>
    <scope>NUCLEOTIDE SEQUENCE [LARGE SCALE GENOMIC DNA]</scope>
    <source>
        <tissue evidence="1">Muscle</tissue>
    </source>
</reference>
<evidence type="ECO:0000313" key="1">
    <source>
        <dbReference type="EMBL" id="MPC26938.1"/>
    </source>
</evidence>
<keyword evidence="2" id="KW-1185">Reference proteome</keyword>
<sequence>MGRSRLPPDTATTHLSSTASVGVSGLVQRSSSEGEFQRGASFKRIRKAETTVSEFLAVRIIECAVVWGTLVRGALYGPRDSSHTPRPHPALASRTTLHLVGF</sequence>
<dbReference type="Proteomes" id="UP000324222">
    <property type="component" value="Unassembled WGS sequence"/>
</dbReference>
<comment type="caution">
    <text evidence="1">The sequence shown here is derived from an EMBL/GenBank/DDBJ whole genome shotgun (WGS) entry which is preliminary data.</text>
</comment>
<dbReference type="AlphaFoldDB" id="A0A5B7DZL9"/>
<evidence type="ECO:0000313" key="2">
    <source>
        <dbReference type="Proteomes" id="UP000324222"/>
    </source>
</evidence>
<gene>
    <name evidence="1" type="ORF">E2C01_020090</name>
</gene>
<dbReference type="EMBL" id="VSRR010001673">
    <property type="protein sequence ID" value="MPC26938.1"/>
    <property type="molecule type" value="Genomic_DNA"/>
</dbReference>
<accession>A0A5B7DZL9</accession>
<protein>
    <submittedName>
        <fullName evidence="1">Uncharacterized protein</fullName>
    </submittedName>
</protein>
<name>A0A5B7DZL9_PORTR</name>
<organism evidence="1 2">
    <name type="scientific">Portunus trituberculatus</name>
    <name type="common">Swimming crab</name>
    <name type="synonym">Neptunus trituberculatus</name>
    <dbReference type="NCBI Taxonomy" id="210409"/>
    <lineage>
        <taxon>Eukaryota</taxon>
        <taxon>Metazoa</taxon>
        <taxon>Ecdysozoa</taxon>
        <taxon>Arthropoda</taxon>
        <taxon>Crustacea</taxon>
        <taxon>Multicrustacea</taxon>
        <taxon>Malacostraca</taxon>
        <taxon>Eumalacostraca</taxon>
        <taxon>Eucarida</taxon>
        <taxon>Decapoda</taxon>
        <taxon>Pleocyemata</taxon>
        <taxon>Brachyura</taxon>
        <taxon>Eubrachyura</taxon>
        <taxon>Portunoidea</taxon>
        <taxon>Portunidae</taxon>
        <taxon>Portuninae</taxon>
        <taxon>Portunus</taxon>
    </lineage>
</organism>
<proteinExistence type="predicted"/>